<feature type="domain" description="Predicted membrane protein YciQ-like C-terminal" evidence="2">
    <location>
        <begin position="47"/>
        <end position="188"/>
    </location>
</feature>
<evidence type="ECO:0000259" key="2">
    <source>
        <dbReference type="Pfam" id="PF20990"/>
    </source>
</evidence>
<dbReference type="KEGG" id="rain:Rai3103_04740"/>
<feature type="transmembrane region" description="Helical" evidence="1">
    <location>
        <begin position="86"/>
        <end position="106"/>
    </location>
</feature>
<keyword evidence="1" id="KW-0472">Membrane</keyword>
<protein>
    <submittedName>
        <fullName evidence="3">DUF2207 domain-containing protein</fullName>
    </submittedName>
</protein>
<reference evidence="3 4" key="1">
    <citation type="submission" date="2019-10" db="EMBL/GenBank/DDBJ databases">
        <title>Genomic analysis of Raineyella sp. CBA3103.</title>
        <authorList>
            <person name="Roh S.W."/>
        </authorList>
    </citation>
    <scope>NUCLEOTIDE SEQUENCE [LARGE SCALE GENOMIC DNA]</scope>
    <source>
        <strain evidence="3 4">CBA3103</strain>
    </source>
</reference>
<dbReference type="Pfam" id="PF20990">
    <property type="entry name" value="DUF2207_C"/>
    <property type="match status" value="1"/>
</dbReference>
<dbReference type="InterPro" id="IPR048389">
    <property type="entry name" value="YciQ-like_C"/>
</dbReference>
<evidence type="ECO:0000256" key="1">
    <source>
        <dbReference type="SAM" id="Phobius"/>
    </source>
</evidence>
<keyword evidence="1" id="KW-1133">Transmembrane helix</keyword>
<feature type="transmembrane region" description="Helical" evidence="1">
    <location>
        <begin position="112"/>
        <end position="133"/>
    </location>
</feature>
<proteinExistence type="predicted"/>
<evidence type="ECO:0000313" key="4">
    <source>
        <dbReference type="Proteomes" id="UP000386847"/>
    </source>
</evidence>
<dbReference type="AlphaFoldDB" id="A0A5Q2FBI4"/>
<dbReference type="Proteomes" id="UP000386847">
    <property type="component" value="Chromosome"/>
</dbReference>
<evidence type="ECO:0000313" key="3">
    <source>
        <dbReference type="EMBL" id="QGF23087.1"/>
    </source>
</evidence>
<keyword evidence="1" id="KW-0812">Transmembrane</keyword>
<keyword evidence="4" id="KW-1185">Reference proteome</keyword>
<gene>
    <name evidence="3" type="ORF">Rai3103_04740</name>
</gene>
<dbReference type="EMBL" id="CP045725">
    <property type="protein sequence ID" value="QGF23087.1"/>
    <property type="molecule type" value="Genomic_DNA"/>
</dbReference>
<organism evidence="3 4">
    <name type="scientific">Raineyella fluvialis</name>
    <dbReference type="NCBI Taxonomy" id="2662261"/>
    <lineage>
        <taxon>Bacteria</taxon>
        <taxon>Bacillati</taxon>
        <taxon>Actinomycetota</taxon>
        <taxon>Actinomycetes</taxon>
        <taxon>Propionibacteriales</taxon>
        <taxon>Propionibacteriaceae</taxon>
        <taxon>Raineyella</taxon>
    </lineage>
</organism>
<sequence length="268" mass="28324">MLAKAMAGSKGTFTDWRLVRLPSDRTTLPAPLRTLEDALFAKHEAPRLRHDLDTDIARIVMKEQNALQKGVVARGWYRIRPDLQKALWIMTGVLLVLLGVGLGLALGATIGWGLAGLGPILLGILVIVLGAFASSRTAEGSAILVQALGFKEYLMTAEADQIRVEEDQDIFSRYLPWAIAFGAESHWVGVFREIIASGRPVMEPTWYHTWAGTSVFLGNNSFFGAEGAFMDVASTSGVWSASTGAGGMSGMSGGSVGGGVGGGGGGGW</sequence>
<name>A0A5Q2FBI4_9ACTN</name>
<accession>A0A5Q2FBI4</accession>